<keyword evidence="4" id="KW-1185">Reference proteome</keyword>
<accession>A0A4Q7J2B6</accession>
<dbReference type="InterPro" id="IPR029033">
    <property type="entry name" value="His_PPase_superfam"/>
</dbReference>
<evidence type="ECO:0000313" key="3">
    <source>
        <dbReference type="EMBL" id="RZQ60732.1"/>
    </source>
</evidence>
<dbReference type="Proteomes" id="UP000292003">
    <property type="component" value="Unassembled WGS sequence"/>
</dbReference>
<dbReference type="GO" id="GO:0101006">
    <property type="term" value="F:protein histidine phosphatase activity"/>
    <property type="evidence" value="ECO:0007669"/>
    <property type="project" value="TreeGrafter"/>
</dbReference>
<dbReference type="InterPro" id="IPR013078">
    <property type="entry name" value="His_Pase_superF_clade-1"/>
</dbReference>
<dbReference type="Gene3D" id="3.40.50.1240">
    <property type="entry name" value="Phosphoglycerate mutase-like"/>
    <property type="match status" value="1"/>
</dbReference>
<dbReference type="EMBL" id="SFCC01000015">
    <property type="protein sequence ID" value="RZQ60732.1"/>
    <property type="molecule type" value="Genomic_DNA"/>
</dbReference>
<dbReference type="RefSeq" id="WP_130478305.1">
    <property type="nucleotide sequence ID" value="NZ_SFCC01000015.1"/>
</dbReference>
<protein>
    <submittedName>
        <fullName evidence="3">Acid phosphatase</fullName>
        <ecNumber evidence="3">3.1.3.2</ecNumber>
    </submittedName>
</protein>
<evidence type="ECO:0000256" key="1">
    <source>
        <dbReference type="PIRSR" id="PIRSR613078-1"/>
    </source>
</evidence>
<dbReference type="EC" id="3.1.3.2" evidence="3"/>
<gene>
    <name evidence="3" type="ORF">EWH70_26825</name>
</gene>
<feature type="binding site" evidence="2">
    <location>
        <begin position="84"/>
        <end position="87"/>
    </location>
    <ligand>
        <name>substrate</name>
    </ligand>
</feature>
<reference evidence="3 4" key="1">
    <citation type="submission" date="2019-02" db="EMBL/GenBank/DDBJ databases">
        <title>Draft genome sequence of Amycolatopsis sp. 8-3EHSu isolated from roots of Suaeda maritima.</title>
        <authorList>
            <person name="Duangmal K."/>
            <person name="Chantavorakit T."/>
        </authorList>
    </citation>
    <scope>NUCLEOTIDE SEQUENCE [LARGE SCALE GENOMIC DNA]</scope>
    <source>
        <strain evidence="3 4">8-3EHSu</strain>
    </source>
</reference>
<feature type="binding site" evidence="2">
    <location>
        <position position="63"/>
    </location>
    <ligand>
        <name>substrate</name>
    </ligand>
</feature>
<dbReference type="SUPFAM" id="SSF53254">
    <property type="entry name" value="Phosphoglycerate mutase-like"/>
    <property type="match status" value="1"/>
</dbReference>
<evidence type="ECO:0000256" key="2">
    <source>
        <dbReference type="PIRSR" id="PIRSR613078-2"/>
    </source>
</evidence>
<name>A0A4Q7J2B6_9PSEU</name>
<feature type="binding site" evidence="2">
    <location>
        <begin position="22"/>
        <end position="23"/>
    </location>
    <ligand>
        <name>substrate</name>
    </ligand>
</feature>
<dbReference type="AlphaFoldDB" id="A0A4Q7J2B6"/>
<dbReference type="NCBIfam" id="NF009993">
    <property type="entry name" value="PRK13462.1"/>
    <property type="match status" value="1"/>
</dbReference>
<dbReference type="CDD" id="cd07067">
    <property type="entry name" value="HP_PGM_like"/>
    <property type="match status" value="1"/>
</dbReference>
<dbReference type="PANTHER" id="PTHR48100">
    <property type="entry name" value="BROAD-SPECIFICITY PHOSPHATASE YOR283W-RELATED"/>
    <property type="match status" value="1"/>
</dbReference>
<dbReference type="OrthoDB" id="4697614at2"/>
<dbReference type="PANTHER" id="PTHR48100:SF15">
    <property type="entry name" value="SEDOHEPTULOSE 1,7-BISPHOSPHATASE"/>
    <property type="match status" value="1"/>
</dbReference>
<sequence>MDHVLYLLRHGETEWSATGRHTGRTDVPLTAEGERQARDAGVTLARLRAGSGPALVVTSPRERAVRTAELAGLTVSETTEDLAEWDYGDYEGRTTPEIRETVPGWTVWTHPMTGGESAEEVGARARRVLDRATEAMSGGDVVLVGHGHFSRVLIATWLRLPPAAGVHFGLSAAGLSVLGDERGEPQLRHLNLPPITE</sequence>
<feature type="active site" description="Tele-phosphohistidine intermediate" evidence="1">
    <location>
        <position position="10"/>
    </location>
</feature>
<keyword evidence="3" id="KW-0378">Hydrolase</keyword>
<dbReference type="Pfam" id="PF00300">
    <property type="entry name" value="His_Phos_1"/>
    <property type="match status" value="1"/>
</dbReference>
<dbReference type="GO" id="GO:0003993">
    <property type="term" value="F:acid phosphatase activity"/>
    <property type="evidence" value="ECO:0007669"/>
    <property type="project" value="UniProtKB-EC"/>
</dbReference>
<dbReference type="GO" id="GO:0070297">
    <property type="term" value="P:regulation of phosphorelay signal transduction system"/>
    <property type="evidence" value="ECO:0007669"/>
    <property type="project" value="TreeGrafter"/>
</dbReference>
<evidence type="ECO:0000313" key="4">
    <source>
        <dbReference type="Proteomes" id="UP000292003"/>
    </source>
</evidence>
<dbReference type="InterPro" id="IPR050275">
    <property type="entry name" value="PGM_Phosphatase"/>
</dbReference>
<feature type="active site" description="Proton donor/acceptor" evidence="1">
    <location>
        <position position="84"/>
    </location>
</feature>
<comment type="caution">
    <text evidence="3">The sequence shown here is derived from an EMBL/GenBank/DDBJ whole genome shotgun (WGS) entry which is preliminary data.</text>
</comment>
<dbReference type="SMART" id="SM00855">
    <property type="entry name" value="PGAM"/>
    <property type="match status" value="1"/>
</dbReference>
<organism evidence="3 4">
    <name type="scientific">Amycolatopsis suaedae</name>
    <dbReference type="NCBI Taxonomy" id="2510978"/>
    <lineage>
        <taxon>Bacteria</taxon>
        <taxon>Bacillati</taxon>
        <taxon>Actinomycetota</taxon>
        <taxon>Actinomycetes</taxon>
        <taxon>Pseudonocardiales</taxon>
        <taxon>Pseudonocardiaceae</taxon>
        <taxon>Amycolatopsis</taxon>
    </lineage>
</organism>
<proteinExistence type="predicted"/>